<keyword evidence="3" id="KW-0031">Aminopeptidase</keyword>
<accession>G7J8C6</accession>
<evidence type="ECO:0000313" key="5">
    <source>
        <dbReference type="Proteomes" id="UP000002051"/>
    </source>
</evidence>
<dbReference type="PANTHER" id="PTHR45763:SF22">
    <property type="entry name" value="ALPHA_BETA HYDROLASE FAMILY PROTEIN"/>
    <property type="match status" value="1"/>
</dbReference>
<evidence type="ECO:0000313" key="6">
    <source>
        <dbReference type="Proteomes" id="UP000265566"/>
    </source>
</evidence>
<reference evidence="6" key="4">
    <citation type="journal article" date="2018" name="Nat. Plants">
        <title>Whole-genome landscape of Medicago truncatula symbiotic genes.</title>
        <authorList>
            <person name="Pecrix Y."/>
            <person name="Staton S.E."/>
            <person name="Sallet E."/>
            <person name="Lelandais-Briere C."/>
            <person name="Moreau S."/>
            <person name="Carrere S."/>
            <person name="Blein T."/>
            <person name="Jardinaud M.F."/>
            <person name="Latrasse D."/>
            <person name="Zouine M."/>
            <person name="Zahm M."/>
            <person name="Kreplak J."/>
            <person name="Mayjonade B."/>
            <person name="Satge C."/>
            <person name="Perez M."/>
            <person name="Cauet S."/>
            <person name="Marande W."/>
            <person name="Chantry-Darmon C."/>
            <person name="Lopez-Roques C."/>
            <person name="Bouchez O."/>
            <person name="Berard A."/>
            <person name="Debelle F."/>
            <person name="Munos S."/>
            <person name="Bendahmane A."/>
            <person name="Berges H."/>
            <person name="Niebel A."/>
            <person name="Buitink J."/>
            <person name="Frugier F."/>
            <person name="Benhamed M."/>
            <person name="Crespi M."/>
            <person name="Gouzy J."/>
            <person name="Gamas P."/>
        </authorList>
    </citation>
    <scope>NUCLEOTIDE SEQUENCE [LARGE SCALE GENOMIC DNA]</scope>
    <source>
        <strain evidence="6">cv. Jemalong A17</strain>
    </source>
</reference>
<evidence type="ECO:0000313" key="2">
    <source>
        <dbReference type="EMBL" id="AES73433.2"/>
    </source>
</evidence>
<evidence type="ECO:0000313" key="4">
    <source>
        <dbReference type="EnsemblPlants" id="AES73433"/>
    </source>
</evidence>
<dbReference type="Proteomes" id="UP000002051">
    <property type="component" value="Chromosome 3"/>
</dbReference>
<feature type="domain" description="AB hydrolase-1" evidence="1">
    <location>
        <begin position="155"/>
        <end position="411"/>
    </location>
</feature>
<dbReference type="GO" id="GO:0004177">
    <property type="term" value="F:aminopeptidase activity"/>
    <property type="evidence" value="ECO:0007669"/>
    <property type="project" value="UniProtKB-KW"/>
</dbReference>
<accession>A0A0C3VPY6</accession>
<protein>
    <submittedName>
        <fullName evidence="2">Alpha/beta hydrolase family protein</fullName>
    </submittedName>
    <submittedName>
        <fullName evidence="3">Putative serine aminopeptidase, S33, alpha/Beta hydrolase</fullName>
    </submittedName>
</protein>
<dbReference type="eggNOG" id="ENOG502QWNC">
    <property type="taxonomic scope" value="Eukaryota"/>
</dbReference>
<dbReference type="Pfam" id="PF12697">
    <property type="entry name" value="Abhydrolase_6"/>
    <property type="match status" value="1"/>
</dbReference>
<dbReference type="FunFam" id="3.40.50.1820:FF:000270">
    <property type="entry name" value="Alpha/beta-Hydrolases superfamily protein"/>
    <property type="match status" value="1"/>
</dbReference>
<dbReference type="InterPro" id="IPR029058">
    <property type="entry name" value="AB_hydrolase_fold"/>
</dbReference>
<dbReference type="OrthoDB" id="294702at2759"/>
<reference evidence="4" key="3">
    <citation type="submission" date="2015-04" db="UniProtKB">
        <authorList>
            <consortium name="EnsemblPlants"/>
        </authorList>
    </citation>
    <scope>IDENTIFICATION</scope>
    <source>
        <strain evidence="4">cv. Jemalong A17</strain>
    </source>
</reference>
<dbReference type="AlphaFoldDB" id="G7J8C6"/>
<reference evidence="2 5" key="2">
    <citation type="journal article" date="2014" name="BMC Genomics">
        <title>An improved genome release (version Mt4.0) for the model legume Medicago truncatula.</title>
        <authorList>
            <person name="Tang H."/>
            <person name="Krishnakumar V."/>
            <person name="Bidwell S."/>
            <person name="Rosen B."/>
            <person name="Chan A."/>
            <person name="Zhou S."/>
            <person name="Gentzbittel L."/>
            <person name="Childs K.L."/>
            <person name="Yandell M."/>
            <person name="Gundlach H."/>
            <person name="Mayer K.F."/>
            <person name="Schwartz D.C."/>
            <person name="Town C.D."/>
        </authorList>
    </citation>
    <scope>GENOME REANNOTATION</scope>
    <source>
        <strain evidence="4 5">cv. Jemalong A17</strain>
    </source>
</reference>
<dbReference type="EMBL" id="PSQE01000003">
    <property type="protein sequence ID" value="RHN70486.1"/>
    <property type="molecule type" value="Genomic_DNA"/>
</dbReference>
<dbReference type="InterPro" id="IPR000073">
    <property type="entry name" value="AB_hydrolase_1"/>
</dbReference>
<organism evidence="2 5">
    <name type="scientific">Medicago truncatula</name>
    <name type="common">Barrel medic</name>
    <name type="synonym">Medicago tribuloides</name>
    <dbReference type="NCBI Taxonomy" id="3880"/>
    <lineage>
        <taxon>Eukaryota</taxon>
        <taxon>Viridiplantae</taxon>
        <taxon>Streptophyta</taxon>
        <taxon>Embryophyta</taxon>
        <taxon>Tracheophyta</taxon>
        <taxon>Spermatophyta</taxon>
        <taxon>Magnoliopsida</taxon>
        <taxon>eudicotyledons</taxon>
        <taxon>Gunneridae</taxon>
        <taxon>Pentapetalae</taxon>
        <taxon>rosids</taxon>
        <taxon>fabids</taxon>
        <taxon>Fabales</taxon>
        <taxon>Fabaceae</taxon>
        <taxon>Papilionoideae</taxon>
        <taxon>50 kb inversion clade</taxon>
        <taxon>NPAAA clade</taxon>
        <taxon>Hologalegina</taxon>
        <taxon>IRL clade</taxon>
        <taxon>Trifolieae</taxon>
        <taxon>Medicago</taxon>
    </lineage>
</organism>
<dbReference type="HOGENOM" id="CLU_551398_0_0_1"/>
<reference evidence="2 5" key="1">
    <citation type="journal article" date="2011" name="Nature">
        <title>The Medicago genome provides insight into the evolution of rhizobial symbioses.</title>
        <authorList>
            <person name="Young N.D."/>
            <person name="Debelle F."/>
            <person name="Oldroyd G.E."/>
            <person name="Geurts R."/>
            <person name="Cannon S.B."/>
            <person name="Udvardi M.K."/>
            <person name="Benedito V.A."/>
            <person name="Mayer K.F."/>
            <person name="Gouzy J."/>
            <person name="Schoof H."/>
            <person name="Van de Peer Y."/>
            <person name="Proost S."/>
            <person name="Cook D.R."/>
            <person name="Meyers B.C."/>
            <person name="Spannagl M."/>
            <person name="Cheung F."/>
            <person name="De Mita S."/>
            <person name="Krishnakumar V."/>
            <person name="Gundlach H."/>
            <person name="Zhou S."/>
            <person name="Mudge J."/>
            <person name="Bharti A.K."/>
            <person name="Murray J.D."/>
            <person name="Naoumkina M.A."/>
            <person name="Rosen B."/>
            <person name="Silverstein K.A."/>
            <person name="Tang H."/>
            <person name="Rombauts S."/>
            <person name="Zhao P.X."/>
            <person name="Zhou P."/>
            <person name="Barbe V."/>
            <person name="Bardou P."/>
            <person name="Bechner M."/>
            <person name="Bellec A."/>
            <person name="Berger A."/>
            <person name="Berges H."/>
            <person name="Bidwell S."/>
            <person name="Bisseling T."/>
            <person name="Choisne N."/>
            <person name="Couloux A."/>
            <person name="Denny R."/>
            <person name="Deshpande S."/>
            <person name="Dai X."/>
            <person name="Doyle J.J."/>
            <person name="Dudez A.M."/>
            <person name="Farmer A.D."/>
            <person name="Fouteau S."/>
            <person name="Franken C."/>
            <person name="Gibelin C."/>
            <person name="Gish J."/>
            <person name="Goldstein S."/>
            <person name="Gonzalez A.J."/>
            <person name="Green P.J."/>
            <person name="Hallab A."/>
            <person name="Hartog M."/>
            <person name="Hua A."/>
            <person name="Humphray S.J."/>
            <person name="Jeong D.H."/>
            <person name="Jing Y."/>
            <person name="Jocker A."/>
            <person name="Kenton S.M."/>
            <person name="Kim D.J."/>
            <person name="Klee K."/>
            <person name="Lai H."/>
            <person name="Lang C."/>
            <person name="Lin S."/>
            <person name="Macmil S.L."/>
            <person name="Magdelenat G."/>
            <person name="Matthews L."/>
            <person name="McCorrison J."/>
            <person name="Monaghan E.L."/>
            <person name="Mun J.H."/>
            <person name="Najar F.Z."/>
            <person name="Nicholson C."/>
            <person name="Noirot C."/>
            <person name="O'Bleness M."/>
            <person name="Paule C.R."/>
            <person name="Poulain J."/>
            <person name="Prion F."/>
            <person name="Qin B."/>
            <person name="Qu C."/>
            <person name="Retzel E.F."/>
            <person name="Riddle C."/>
            <person name="Sallet E."/>
            <person name="Samain S."/>
            <person name="Samson N."/>
            <person name="Sanders I."/>
            <person name="Saurat O."/>
            <person name="Scarpelli C."/>
            <person name="Schiex T."/>
            <person name="Segurens B."/>
            <person name="Severin A.J."/>
            <person name="Sherrier D.J."/>
            <person name="Shi R."/>
            <person name="Sims S."/>
            <person name="Singer S.R."/>
            <person name="Sinharoy S."/>
            <person name="Sterck L."/>
            <person name="Viollet A."/>
            <person name="Wang B.B."/>
            <person name="Wang K."/>
            <person name="Wang M."/>
            <person name="Wang X."/>
            <person name="Warfsmann J."/>
            <person name="Weissenbach J."/>
            <person name="White D.D."/>
            <person name="White J.D."/>
            <person name="Wiley G.B."/>
            <person name="Wincker P."/>
            <person name="Xing Y."/>
            <person name="Yang L."/>
            <person name="Yao Z."/>
            <person name="Ying F."/>
            <person name="Zhai J."/>
            <person name="Zhou L."/>
            <person name="Zuber A."/>
            <person name="Denarie J."/>
            <person name="Dixon R.A."/>
            <person name="May G.D."/>
            <person name="Schwartz D.C."/>
            <person name="Rogers J."/>
            <person name="Quetier F."/>
            <person name="Town C.D."/>
            <person name="Roe B.A."/>
        </authorList>
    </citation>
    <scope>NUCLEOTIDE SEQUENCE [LARGE SCALE GENOMIC DNA]</scope>
    <source>
        <strain evidence="2">A17</strain>
        <strain evidence="4 5">cv. Jemalong A17</strain>
    </source>
</reference>
<dbReference type="EnsemblPlants" id="AES73433">
    <property type="protein sequence ID" value="AES73433"/>
    <property type="gene ID" value="MTR_3g104770"/>
</dbReference>
<evidence type="ECO:0000259" key="1">
    <source>
        <dbReference type="Pfam" id="PF12697"/>
    </source>
</evidence>
<keyword evidence="5" id="KW-1185">Reference proteome</keyword>
<keyword evidence="2" id="KW-0378">Hydrolase</keyword>
<sequence>MKRTSHYLKLLTLIPQVHQTQQICKRLCHLVFQTKIQEGTQSSTNHDDSKEVLPRIRLRDGGHLACIERGFPKDKAKYKMKRISHYLKLLTLIPQVRQTQKICKSFCNIKVHEGTHISPNHDDSKEILTRIRLRDGRHLAYIERGVPKDKAKYKIIIVHGFGSTKRMHFPATQGLIEELGIYFVQYDRAGCGESDPNPKRSMKSEALDIQELADQLQIGEQFYVIGISMGSCATWSCLNYFPHRLAGLALVSPIINYNWPSLPRSLIRDDYRRKPVLWTRWLANYCPRLLHRYVTQNWLQSATIAVEKNPAFFSKNDIDILKTLPKFPMFTKDKLRERAVFYALCDDWRLAFGKWEFDPVKIRNPFPHKRSSFHIWQGYEDKVVPFELQRFVSWQLPWIQYHEVPNSGHLILCYKGMCEAILRALLLEP</sequence>
<dbReference type="SUPFAM" id="SSF53474">
    <property type="entry name" value="alpha/beta-Hydrolases"/>
    <property type="match status" value="1"/>
</dbReference>
<dbReference type="Gramene" id="rna19067">
    <property type="protein sequence ID" value="RHN70486.1"/>
    <property type="gene ID" value="gene19067"/>
</dbReference>
<dbReference type="EMBL" id="CM001219">
    <property type="protein sequence ID" value="AES73433.2"/>
    <property type="molecule type" value="Genomic_DNA"/>
</dbReference>
<evidence type="ECO:0000313" key="3">
    <source>
        <dbReference type="EMBL" id="RHN70486.1"/>
    </source>
</evidence>
<gene>
    <name evidence="2" type="ordered locus">MTR_3g104770</name>
    <name evidence="3" type="ORF">MtrunA17_Chr3g0136021</name>
</gene>
<proteinExistence type="predicted"/>
<dbReference type="PaxDb" id="3880-AES73433"/>
<dbReference type="Proteomes" id="UP000265566">
    <property type="component" value="Chromosome 3"/>
</dbReference>
<name>G7J8C6_MEDTR</name>
<dbReference type="Gene3D" id="3.40.50.1820">
    <property type="entry name" value="alpha/beta hydrolase"/>
    <property type="match status" value="1"/>
</dbReference>
<reference evidence="3" key="5">
    <citation type="journal article" date="2018" name="Nat. Plants">
        <title>Whole-genome landscape of Medicago truncatula symbiotic genes.</title>
        <authorList>
            <person name="Pecrix Y."/>
            <person name="Gamas P."/>
            <person name="Carrere S."/>
        </authorList>
    </citation>
    <scope>NUCLEOTIDE SEQUENCE</scope>
    <source>
        <tissue evidence="3">Leaves</tissue>
    </source>
</reference>
<dbReference type="PANTHER" id="PTHR45763">
    <property type="entry name" value="HYDROLASE, ALPHA/BETA FOLD FAMILY PROTEIN, EXPRESSED-RELATED"/>
    <property type="match status" value="1"/>
</dbReference>
<keyword evidence="3" id="KW-0645">Protease</keyword>